<keyword evidence="3" id="KW-1185">Reference proteome</keyword>
<dbReference type="Pfam" id="PF07534">
    <property type="entry name" value="TLD"/>
    <property type="match status" value="1"/>
</dbReference>
<dbReference type="OrthoDB" id="289228at2759"/>
<proteinExistence type="predicted"/>
<dbReference type="EMBL" id="LT598482">
    <property type="protein sequence ID" value="SCU85799.1"/>
    <property type="molecule type" value="Genomic_DNA"/>
</dbReference>
<name>A0A1G4J7L3_9SACH</name>
<dbReference type="AlphaFoldDB" id="A0A1G4J7L3"/>
<reference evidence="3" key="1">
    <citation type="submission" date="2016-03" db="EMBL/GenBank/DDBJ databases">
        <authorList>
            <person name="Devillers Hugo."/>
        </authorList>
    </citation>
    <scope>NUCLEOTIDE SEQUENCE [LARGE SCALE GENOMIC DNA]</scope>
</reference>
<protein>
    <submittedName>
        <fullName evidence="2">LAME_0D02872g1_1</fullName>
    </submittedName>
</protein>
<dbReference type="SMART" id="SM00584">
    <property type="entry name" value="TLDc"/>
    <property type="match status" value="1"/>
</dbReference>
<gene>
    <name evidence="2" type="ORF">LAME_0D02872G</name>
</gene>
<dbReference type="Proteomes" id="UP000191144">
    <property type="component" value="Chromosome D"/>
</dbReference>
<evidence type="ECO:0000313" key="3">
    <source>
        <dbReference type="Proteomes" id="UP000191144"/>
    </source>
</evidence>
<feature type="domain" description="TLDc" evidence="1">
    <location>
        <begin position="281"/>
        <end position="501"/>
    </location>
</feature>
<accession>A0A1G4J7L3</accession>
<dbReference type="InterPro" id="IPR006571">
    <property type="entry name" value="TLDc_dom"/>
</dbReference>
<evidence type="ECO:0000259" key="1">
    <source>
        <dbReference type="PROSITE" id="PS51886"/>
    </source>
</evidence>
<evidence type="ECO:0000313" key="2">
    <source>
        <dbReference type="EMBL" id="SCU85799.1"/>
    </source>
</evidence>
<organism evidence="2 3">
    <name type="scientific">Lachancea meyersii CBS 8951</name>
    <dbReference type="NCBI Taxonomy" id="1266667"/>
    <lineage>
        <taxon>Eukaryota</taxon>
        <taxon>Fungi</taxon>
        <taxon>Dikarya</taxon>
        <taxon>Ascomycota</taxon>
        <taxon>Saccharomycotina</taxon>
        <taxon>Saccharomycetes</taxon>
        <taxon>Saccharomycetales</taxon>
        <taxon>Saccharomycetaceae</taxon>
        <taxon>Lachancea</taxon>
    </lineage>
</organism>
<sequence>MGQTTSVQSNANSGYTNEKDVLISFDKRAVKSLTAPELTSFKANICGRSLEDTVTTEELKALLRLPDINDKLSCLLASFFQTLSNFPLIKDCYENITYVGVLKSCLLINRQRCLKYVHDKFYDHKKLVFIALALNKNVKELSATPNSVESLDVSNIVSNFNNVSMDELTVPADAMLEFVTLMLRISMHTTTTNSKLGTSLSKSWDSFKIFALNIVRTMNPCIVTSQDTLKNVITYTSFSETLSLACPSLLLPLERLVEHILFLERDLVNPHALSLPKLESKLATEPLLSQLATIWPRELVFSKLQKLYVGRDSGFSMRSFQAKVFKWMAPSMMLVNGIRIPDDEEYVRSKNHRYQTFLNEYPRLKDEDQETLPPFTGKKKLTFAVYVNEPWKITNAELFGDTKTTIIQLSPIQEVYKAATPGNVCFNTLGGGIGIGSSLPVLKNSSRRYVPGNVSLTIDPNLEFGAFRNVGRGGSINPGSMTTGCSEHKFLIQDIEVWGCGGEKELEEQLKNWEWEEAEAQRRQRINLKSINDDRALLELAGLVGQNQSGGSM</sequence>
<dbReference type="PROSITE" id="PS51886">
    <property type="entry name" value="TLDC"/>
    <property type="match status" value="1"/>
</dbReference>